<dbReference type="Proteomes" id="UP000054988">
    <property type="component" value="Unassembled WGS sequence"/>
</dbReference>
<dbReference type="AlphaFoldDB" id="A0A0W0FI66"/>
<proteinExistence type="predicted"/>
<sequence>MNPLYCSPLLLNINEWIRQKVDEGLTWAQIQPLLNIDQQILNQIAAGTCTDIPDSLHVSYMNMYNALCWRLKEIAHLDVDGHKSLQKWKEHLEQKGYKILYEEVQGAVAHENTYIFVLISLWQQLIPQRYEKAFLYTIILKNLNTVKGSPAAFMFTPSEAQYAIAKFVLWLQEALNFLCNQWMIDCSDAKAAALWTACREDVKIFLCLWHVLKAVTEQSKKKLSTTGASDQKAKITENQMLCSKAAKDF</sequence>
<evidence type="ECO:0000313" key="1">
    <source>
        <dbReference type="EMBL" id="KTB36025.1"/>
    </source>
</evidence>
<evidence type="ECO:0008006" key="3">
    <source>
        <dbReference type="Google" id="ProtNLM"/>
    </source>
</evidence>
<comment type="caution">
    <text evidence="1">The sequence shown here is derived from an EMBL/GenBank/DDBJ whole genome shotgun (WGS) entry which is preliminary data.</text>
</comment>
<protein>
    <recommendedName>
        <fullName evidence="3">MULE transposase domain-containing protein</fullName>
    </recommendedName>
</protein>
<name>A0A0W0FI66_MONRR</name>
<evidence type="ECO:0000313" key="2">
    <source>
        <dbReference type="Proteomes" id="UP000054988"/>
    </source>
</evidence>
<accession>A0A0W0FI66</accession>
<gene>
    <name evidence="1" type="ORF">WG66_11406</name>
</gene>
<dbReference type="EMBL" id="LATX01001935">
    <property type="protein sequence ID" value="KTB36025.1"/>
    <property type="molecule type" value="Genomic_DNA"/>
</dbReference>
<reference evidence="1 2" key="1">
    <citation type="submission" date="2015-12" db="EMBL/GenBank/DDBJ databases">
        <title>Draft genome sequence of Moniliophthora roreri, the causal agent of frosty pod rot of cacao.</title>
        <authorList>
            <person name="Aime M.C."/>
            <person name="Diaz-Valderrama J.R."/>
            <person name="Kijpornyongpan T."/>
            <person name="Phillips-Mora W."/>
        </authorList>
    </citation>
    <scope>NUCLEOTIDE SEQUENCE [LARGE SCALE GENOMIC DNA]</scope>
    <source>
        <strain evidence="1 2">MCA 2952</strain>
    </source>
</reference>
<organism evidence="1 2">
    <name type="scientific">Moniliophthora roreri</name>
    <name type="common">Frosty pod rot fungus</name>
    <name type="synonym">Monilia roreri</name>
    <dbReference type="NCBI Taxonomy" id="221103"/>
    <lineage>
        <taxon>Eukaryota</taxon>
        <taxon>Fungi</taxon>
        <taxon>Dikarya</taxon>
        <taxon>Basidiomycota</taxon>
        <taxon>Agaricomycotina</taxon>
        <taxon>Agaricomycetes</taxon>
        <taxon>Agaricomycetidae</taxon>
        <taxon>Agaricales</taxon>
        <taxon>Marasmiineae</taxon>
        <taxon>Marasmiaceae</taxon>
        <taxon>Moniliophthora</taxon>
    </lineage>
</organism>